<feature type="compositionally biased region" description="Basic and acidic residues" evidence="5">
    <location>
        <begin position="44"/>
        <end position="61"/>
    </location>
</feature>
<dbReference type="AlphaFoldDB" id="A0AAD7TVF5"/>
<dbReference type="Gene3D" id="3.30.40.10">
    <property type="entry name" value="Zinc/RING finger domain, C3HC4 (zinc finger)"/>
    <property type="match status" value="1"/>
</dbReference>
<feature type="region of interest" description="Disordered" evidence="5">
    <location>
        <begin position="530"/>
        <end position="561"/>
    </location>
</feature>
<feature type="compositionally biased region" description="Acidic residues" evidence="5">
    <location>
        <begin position="532"/>
        <end position="542"/>
    </location>
</feature>
<dbReference type="PROSITE" id="PS00518">
    <property type="entry name" value="ZF_RING_1"/>
    <property type="match status" value="1"/>
</dbReference>
<proteinExistence type="predicted"/>
<feature type="region of interest" description="Disordered" evidence="5">
    <location>
        <begin position="91"/>
        <end position="110"/>
    </location>
</feature>
<evidence type="ECO:0000313" key="7">
    <source>
        <dbReference type="EMBL" id="KAJ8482599.1"/>
    </source>
</evidence>
<name>A0AAD7TVF5_9APHY</name>
<dbReference type="Proteomes" id="UP001215151">
    <property type="component" value="Unassembled WGS sequence"/>
</dbReference>
<dbReference type="GO" id="GO:0008270">
    <property type="term" value="F:zinc ion binding"/>
    <property type="evidence" value="ECO:0007669"/>
    <property type="project" value="UniProtKB-KW"/>
</dbReference>
<feature type="region of interest" description="Disordered" evidence="5">
    <location>
        <begin position="331"/>
        <end position="409"/>
    </location>
</feature>
<feature type="domain" description="RING-type" evidence="6">
    <location>
        <begin position="271"/>
        <end position="304"/>
    </location>
</feature>
<dbReference type="SUPFAM" id="SSF57850">
    <property type="entry name" value="RING/U-box"/>
    <property type="match status" value="1"/>
</dbReference>
<keyword evidence="8" id="KW-1185">Reference proteome</keyword>
<evidence type="ECO:0000256" key="2">
    <source>
        <dbReference type="ARBA" id="ARBA00022771"/>
    </source>
</evidence>
<organism evidence="7 8">
    <name type="scientific">Trametes cubensis</name>
    <dbReference type="NCBI Taxonomy" id="1111947"/>
    <lineage>
        <taxon>Eukaryota</taxon>
        <taxon>Fungi</taxon>
        <taxon>Dikarya</taxon>
        <taxon>Basidiomycota</taxon>
        <taxon>Agaricomycotina</taxon>
        <taxon>Agaricomycetes</taxon>
        <taxon>Polyporales</taxon>
        <taxon>Polyporaceae</taxon>
        <taxon>Trametes</taxon>
    </lineage>
</organism>
<keyword evidence="2 4" id="KW-0863">Zinc-finger</keyword>
<dbReference type="EMBL" id="JAPEVG010000110">
    <property type="protein sequence ID" value="KAJ8482599.1"/>
    <property type="molecule type" value="Genomic_DNA"/>
</dbReference>
<accession>A0AAD7TVF5</accession>
<dbReference type="Pfam" id="PF26609">
    <property type="entry name" value="DUF8191"/>
    <property type="match status" value="1"/>
</dbReference>
<feature type="region of interest" description="Disordered" evidence="5">
    <location>
        <begin position="1"/>
        <end position="84"/>
    </location>
</feature>
<dbReference type="Pfam" id="PF13923">
    <property type="entry name" value="zf-C3HC4_2"/>
    <property type="match status" value="1"/>
</dbReference>
<dbReference type="PROSITE" id="PS50089">
    <property type="entry name" value="ZF_RING_2"/>
    <property type="match status" value="1"/>
</dbReference>
<evidence type="ECO:0000256" key="4">
    <source>
        <dbReference type="PROSITE-ProRule" id="PRU00175"/>
    </source>
</evidence>
<dbReference type="InterPro" id="IPR017907">
    <property type="entry name" value="Znf_RING_CS"/>
</dbReference>
<dbReference type="InterPro" id="IPR001841">
    <property type="entry name" value="Znf_RING"/>
</dbReference>
<feature type="compositionally biased region" description="Acidic residues" evidence="5">
    <location>
        <begin position="550"/>
        <end position="561"/>
    </location>
</feature>
<feature type="compositionally biased region" description="Acidic residues" evidence="5">
    <location>
        <begin position="362"/>
        <end position="397"/>
    </location>
</feature>
<keyword evidence="3" id="KW-0862">Zinc</keyword>
<feature type="compositionally biased region" description="Polar residues" evidence="5">
    <location>
        <begin position="1"/>
        <end position="19"/>
    </location>
</feature>
<comment type="caution">
    <text evidence="7">The sequence shown here is derived from an EMBL/GenBank/DDBJ whole genome shotgun (WGS) entry which is preliminary data.</text>
</comment>
<dbReference type="InterPro" id="IPR013083">
    <property type="entry name" value="Znf_RING/FYVE/PHD"/>
</dbReference>
<keyword evidence="1" id="KW-0479">Metal-binding</keyword>
<reference evidence="7" key="1">
    <citation type="submission" date="2022-11" db="EMBL/GenBank/DDBJ databases">
        <title>Genome Sequence of Cubamyces cubensis.</title>
        <authorList>
            <person name="Buettner E."/>
        </authorList>
    </citation>
    <scope>NUCLEOTIDE SEQUENCE</scope>
    <source>
        <strain evidence="7">MPL-01</strain>
    </source>
</reference>
<evidence type="ECO:0000256" key="1">
    <source>
        <dbReference type="ARBA" id="ARBA00022723"/>
    </source>
</evidence>
<dbReference type="InterPro" id="IPR058504">
    <property type="entry name" value="DUF8191"/>
</dbReference>
<feature type="compositionally biased region" description="Polar residues" evidence="5">
    <location>
        <begin position="26"/>
        <end position="35"/>
    </location>
</feature>
<protein>
    <recommendedName>
        <fullName evidence="6">RING-type domain-containing protein</fullName>
    </recommendedName>
</protein>
<evidence type="ECO:0000259" key="6">
    <source>
        <dbReference type="PROSITE" id="PS50089"/>
    </source>
</evidence>
<evidence type="ECO:0000313" key="8">
    <source>
        <dbReference type="Proteomes" id="UP001215151"/>
    </source>
</evidence>
<gene>
    <name evidence="7" type="ORF">ONZ51_g5235</name>
</gene>
<evidence type="ECO:0000256" key="3">
    <source>
        <dbReference type="ARBA" id="ARBA00022833"/>
    </source>
</evidence>
<sequence length="561" mass="64177">MPPSVSLNTSVNRRSTGSVRQRENRVNVNQVQGSAGHNRRRRSRSPEARVEEEIMARGDSSRRKRRPAASVHSNQPPPSTNSVVVVRSSVQEDLGDRGRAKSKAKPRSQTVYVDDDSSIITNIVQDALHVPNANVSRPKRKDRSRSLEAALRHSRKTTTTELAEEIEEPIYTGPLAQADYHRMKQEVENLRKQIAISKKTIHKQSKVRNLAALECPRLDDCMQVIDELRTELTTSTETQSYRTQRAELEKLKVQSKKSEDLVATVESGLTCQICMELLLKPYGLSPCGHVLCVTCLLEWFRSAPPGEDEMLDDEYPDALLYRKKTLSHLRSTRRKHPAAPSGRLLPPDDGDPWAGIFRDPTDYEDYWSTDDDEENAEEEDEDADDDDGSDEDEDDYWSFDGYGTGEDEERYDGPYMSPRWAPPSVHVSPEEYPYLEPDSEEFKMLRRGATMQMIELFQMGYSHYHGLSAIVEDGNVVYLGWNIELHPDDETGEEFIDWILADMWGRPERWRMVHDPLHLDAAWTAHKLVPQDEAEEEYDNTDSEMWTAEGESESEDEDEDM</sequence>
<evidence type="ECO:0000256" key="5">
    <source>
        <dbReference type="SAM" id="MobiDB-lite"/>
    </source>
</evidence>
<feature type="region of interest" description="Disordered" evidence="5">
    <location>
        <begin position="131"/>
        <end position="161"/>
    </location>
</feature>